<feature type="transmembrane region" description="Helical" evidence="1">
    <location>
        <begin position="336"/>
        <end position="360"/>
    </location>
</feature>
<keyword evidence="3" id="KW-1185">Reference proteome</keyword>
<dbReference type="EMBL" id="BBWV01000001">
    <property type="protein sequence ID" value="GAO41455.1"/>
    <property type="molecule type" value="Genomic_DNA"/>
</dbReference>
<dbReference type="OrthoDB" id="1489905at2"/>
<evidence type="ECO:0000313" key="2">
    <source>
        <dbReference type="EMBL" id="GAO41455.1"/>
    </source>
</evidence>
<dbReference type="InterPro" id="IPR009078">
    <property type="entry name" value="Ferritin-like_SF"/>
</dbReference>
<name>A0A0E9MWH5_9BACT</name>
<gene>
    <name evidence="2" type="ORF">FPE01S_01_04680</name>
</gene>
<dbReference type="STRING" id="1220578.FPE01S_01_04680"/>
<reference evidence="2 3" key="1">
    <citation type="submission" date="2015-04" db="EMBL/GenBank/DDBJ databases">
        <title>Whole genome shotgun sequence of Flavihumibacter petaseus NBRC 106054.</title>
        <authorList>
            <person name="Miyazawa S."/>
            <person name="Hosoyama A."/>
            <person name="Hashimoto M."/>
            <person name="Noguchi M."/>
            <person name="Tsuchikane K."/>
            <person name="Ohji S."/>
            <person name="Yamazoe A."/>
            <person name="Ichikawa N."/>
            <person name="Kimura A."/>
            <person name="Fujita N."/>
        </authorList>
    </citation>
    <scope>NUCLEOTIDE SEQUENCE [LARGE SCALE GENOMIC DNA]</scope>
    <source>
        <strain evidence="2 3">NBRC 106054</strain>
    </source>
</reference>
<dbReference type="Proteomes" id="UP000033121">
    <property type="component" value="Unassembled WGS sequence"/>
</dbReference>
<protein>
    <submittedName>
        <fullName evidence="2">Uncharacterized protein</fullName>
    </submittedName>
</protein>
<accession>A0A0E9MWH5</accession>
<evidence type="ECO:0000256" key="1">
    <source>
        <dbReference type="SAM" id="Phobius"/>
    </source>
</evidence>
<dbReference type="AlphaFoldDB" id="A0A0E9MWH5"/>
<dbReference type="RefSeq" id="WP_046367318.1">
    <property type="nucleotide sequence ID" value="NZ_BBWV01000001.1"/>
</dbReference>
<keyword evidence="1" id="KW-0812">Transmembrane</keyword>
<keyword evidence="1" id="KW-0472">Membrane</keyword>
<sequence length="478" mass="55579">MSLTKTADKGRPDYYITPTQDFTQYTRDAEQKYWNRETKFDWQQDVRYNLKIHLEQLEPAGRKHIFMLVLPMVAENIDGSIRRLRAEGIPIKEDALKALAECLPENTPSIGKALELLAPFSRLQKEVQQLRDRQELLNDERLVLQEHQRLGYIRRGTTVQLIRSAEERQEQEVALVEISGHLKEVTDALHRYNGNVSHHLQQLSGEIRSDLTVILPYVLHDLQEMLMLVQQTLVTGRIPEAHPELRQLQDLVLQRQLRGLRDIANHALVVEQSAIAPLTMGIIHYRRYREIQEAMTTFINDEAKHSATFRRFLVEKLQAKEFIAAKLIKGAKRYMWLARFMPGTGLFLAVIVEAIGAAYLEFFGNEKYMPDKLFCSISRTISEQDETRHMDLCVAMYNELFRRGKRWEKLRNKVALKVLMKSVYGDKTDDHHLIQAFRAFGVGSDVLYRHITGRLSQQLTRIGMYVTPEEMMLIIGRQ</sequence>
<dbReference type="SUPFAM" id="SSF47240">
    <property type="entry name" value="Ferritin-like"/>
    <property type="match status" value="1"/>
</dbReference>
<evidence type="ECO:0000313" key="3">
    <source>
        <dbReference type="Proteomes" id="UP000033121"/>
    </source>
</evidence>
<comment type="caution">
    <text evidence="2">The sequence shown here is derived from an EMBL/GenBank/DDBJ whole genome shotgun (WGS) entry which is preliminary data.</text>
</comment>
<organism evidence="2 3">
    <name type="scientific">Flavihumibacter petaseus NBRC 106054</name>
    <dbReference type="NCBI Taxonomy" id="1220578"/>
    <lineage>
        <taxon>Bacteria</taxon>
        <taxon>Pseudomonadati</taxon>
        <taxon>Bacteroidota</taxon>
        <taxon>Chitinophagia</taxon>
        <taxon>Chitinophagales</taxon>
        <taxon>Chitinophagaceae</taxon>
        <taxon>Flavihumibacter</taxon>
    </lineage>
</organism>
<keyword evidence="1" id="KW-1133">Transmembrane helix</keyword>
<proteinExistence type="predicted"/>